<dbReference type="InterPro" id="IPR036188">
    <property type="entry name" value="FAD/NAD-bd_sf"/>
</dbReference>
<evidence type="ECO:0000313" key="17">
    <source>
        <dbReference type="Proteomes" id="UP000360750"/>
    </source>
</evidence>
<evidence type="ECO:0000256" key="13">
    <source>
        <dbReference type="ARBA" id="ARBA00032493"/>
    </source>
</evidence>
<dbReference type="EC" id="1.14.13.59" evidence="4"/>
<keyword evidence="7" id="KW-0274">FAD</keyword>
<organism evidence="16 17">
    <name type="scientific">Gordonia paraffinivorans</name>
    <dbReference type="NCBI Taxonomy" id="175628"/>
    <lineage>
        <taxon>Bacteria</taxon>
        <taxon>Bacillati</taxon>
        <taxon>Actinomycetota</taxon>
        <taxon>Actinomycetes</taxon>
        <taxon>Mycobacteriales</taxon>
        <taxon>Gordoniaceae</taxon>
        <taxon>Gordonia</taxon>
    </lineage>
</organism>
<dbReference type="GeneID" id="60750991"/>
<name>A0ABD7V5A3_9ACTN</name>
<dbReference type="AlphaFoldDB" id="A0ABD7V5A3"/>
<reference evidence="16 17" key="1">
    <citation type="submission" date="2019-02" db="EMBL/GenBank/DDBJ databases">
        <authorList>
            <consortium name="Pathogen Informatics"/>
        </authorList>
    </citation>
    <scope>NUCLEOTIDE SEQUENCE [LARGE SCALE GENOMIC DNA]</scope>
    <source>
        <strain evidence="16 17">3012STDY6756503</strain>
    </source>
</reference>
<dbReference type="GO" id="GO:0047091">
    <property type="term" value="F:L-lysine 6-monooxygenase (NADPH) activity"/>
    <property type="evidence" value="ECO:0007669"/>
    <property type="project" value="UniProtKB-EC"/>
</dbReference>
<dbReference type="Pfam" id="PF13434">
    <property type="entry name" value="Lys_Orn_oxgnase"/>
    <property type="match status" value="1"/>
</dbReference>
<evidence type="ECO:0000256" key="7">
    <source>
        <dbReference type="ARBA" id="ARBA00022827"/>
    </source>
</evidence>
<evidence type="ECO:0000256" key="2">
    <source>
        <dbReference type="ARBA" id="ARBA00005102"/>
    </source>
</evidence>
<evidence type="ECO:0000256" key="10">
    <source>
        <dbReference type="ARBA" id="ARBA00023033"/>
    </source>
</evidence>
<dbReference type="RefSeq" id="WP_131734755.1">
    <property type="nucleotide sequence ID" value="NZ_CAACYD010000007.1"/>
</dbReference>
<evidence type="ECO:0000256" key="8">
    <source>
        <dbReference type="ARBA" id="ARBA00022857"/>
    </source>
</evidence>
<comment type="cofactor">
    <cofactor evidence="1">
        <name>FAD</name>
        <dbReference type="ChEBI" id="CHEBI:57692"/>
    </cofactor>
</comment>
<evidence type="ECO:0000256" key="3">
    <source>
        <dbReference type="ARBA" id="ARBA00007588"/>
    </source>
</evidence>
<dbReference type="PANTHER" id="PTHR42802:SF1">
    <property type="entry name" value="L-ORNITHINE N(5)-MONOOXYGENASE"/>
    <property type="match status" value="1"/>
</dbReference>
<dbReference type="SUPFAM" id="SSF51905">
    <property type="entry name" value="FAD/NAD(P)-binding domain"/>
    <property type="match status" value="2"/>
</dbReference>
<dbReference type="Gene3D" id="3.50.50.60">
    <property type="entry name" value="FAD/NAD(P)-binding domain"/>
    <property type="match status" value="1"/>
</dbReference>
<evidence type="ECO:0000313" key="16">
    <source>
        <dbReference type="EMBL" id="VFA89438.1"/>
    </source>
</evidence>
<evidence type="ECO:0000256" key="12">
    <source>
        <dbReference type="ARBA" id="ARBA00031158"/>
    </source>
</evidence>
<dbReference type="PANTHER" id="PTHR42802">
    <property type="entry name" value="MONOOXYGENASE"/>
    <property type="match status" value="1"/>
</dbReference>
<evidence type="ECO:0000256" key="4">
    <source>
        <dbReference type="ARBA" id="ARBA00013076"/>
    </source>
</evidence>
<comment type="caution">
    <text evidence="16">The sequence shown here is derived from an EMBL/GenBank/DDBJ whole genome shotgun (WGS) entry which is preliminary data.</text>
</comment>
<evidence type="ECO:0000256" key="15">
    <source>
        <dbReference type="ARBA" id="ARBA00048407"/>
    </source>
</evidence>
<keyword evidence="9 16" id="KW-0560">Oxidoreductase</keyword>
<evidence type="ECO:0000256" key="9">
    <source>
        <dbReference type="ARBA" id="ARBA00023002"/>
    </source>
</evidence>
<keyword evidence="6" id="KW-0285">Flavoprotein</keyword>
<dbReference type="EMBL" id="CAACYD010000007">
    <property type="protein sequence ID" value="VFA89438.1"/>
    <property type="molecule type" value="Genomic_DNA"/>
</dbReference>
<keyword evidence="8" id="KW-0521">NADP</keyword>
<evidence type="ECO:0000256" key="11">
    <source>
        <dbReference type="ARBA" id="ARBA00029939"/>
    </source>
</evidence>
<dbReference type="Proteomes" id="UP000360750">
    <property type="component" value="Unassembled WGS sequence"/>
</dbReference>
<evidence type="ECO:0000256" key="1">
    <source>
        <dbReference type="ARBA" id="ARBA00001974"/>
    </source>
</evidence>
<evidence type="ECO:0000256" key="14">
    <source>
        <dbReference type="ARBA" id="ARBA00032738"/>
    </source>
</evidence>
<comment type="similarity">
    <text evidence="3">Belongs to the lysine N(6)-hydroxylase/L-ornithine N(5)-oxygenase family.</text>
</comment>
<comment type="catalytic activity">
    <reaction evidence="15">
        <text>L-lysine + NADPH + O2 = N(6)-hydroxy-L-lysine + NADP(+) + H2O</text>
        <dbReference type="Rhea" id="RHEA:23228"/>
        <dbReference type="ChEBI" id="CHEBI:15377"/>
        <dbReference type="ChEBI" id="CHEBI:15379"/>
        <dbReference type="ChEBI" id="CHEBI:32551"/>
        <dbReference type="ChEBI" id="CHEBI:57783"/>
        <dbReference type="ChEBI" id="CHEBI:57820"/>
        <dbReference type="ChEBI" id="CHEBI:58349"/>
        <dbReference type="EC" id="1.14.13.59"/>
    </reaction>
</comment>
<keyword evidence="10" id="KW-0503">Monooxygenase</keyword>
<accession>A0ABD7V5A3</accession>
<proteinExistence type="inferred from homology"/>
<sequence>MTRQEKVDVLAIGCGPFNMGLAALASTVDDCDVLVVDRRYEFRWHPGLMFPDASLQVWFLSDLVTLVDPTHPLSFLNYLADTNRLYRFMVRENFFPSRLEYEDYLLWCVRRLDSLRWGTTVTEVDWDSSADAFRVTMVTNGAESTVIARHVVVGVGTEPFVPESLQTDSPNVIHSSEYLYHQERAHAADSVTVIGSGQSGAEIVADLLEANYHGGPAVRWWTRTPWFAPLDFTKLSLEMTTPAYMDYFASLPEEARDRIRPQHWQFHKGVSADTLAQVHELLYRRQFAEKLNPVQLRISTAVEGIDTLPDGKLRVRARHLDTGNALAHTTDLVVACTGYRRRETPFLTPIEPLLHRDSKGRYVFGPQHQVETEPALTNRLFMVNAEEHAIGVSAPNLDIGAIRNARILNTAMGREVYRLPTDTAFTQFGIDNADDVVAE</sequence>
<protein>
    <recommendedName>
        <fullName evidence="5">L-lysine N6-monooxygenase MbtG</fullName>
        <ecNumber evidence="4">1.14.13.59</ecNumber>
    </recommendedName>
    <alternativeName>
        <fullName evidence="14">Lysine 6-N-hydroxylase</fullName>
    </alternativeName>
    <alternativeName>
        <fullName evidence="13">Lysine N6-hydroxylase</fullName>
    </alternativeName>
    <alternativeName>
        <fullName evidence="11">Lysine-N-oxygenase</fullName>
    </alternativeName>
    <alternativeName>
        <fullName evidence="12">Mycobactin synthase protein G</fullName>
    </alternativeName>
</protein>
<gene>
    <name evidence="16" type="primary">iucD</name>
    <name evidence="16" type="ORF">NCTC8139_03004</name>
</gene>
<comment type="pathway">
    <text evidence="2">Siderophore biosynthesis; mycobactin biosynthesis.</text>
</comment>
<evidence type="ECO:0000256" key="6">
    <source>
        <dbReference type="ARBA" id="ARBA00022630"/>
    </source>
</evidence>
<dbReference type="InterPro" id="IPR025700">
    <property type="entry name" value="Lys/Orn_oxygenase"/>
</dbReference>
<evidence type="ECO:0000256" key="5">
    <source>
        <dbReference type="ARBA" id="ARBA00016406"/>
    </source>
</evidence>